<name>A0ABD3MDM9_9STRA</name>
<gene>
    <name evidence="2" type="ORF">ACHAWU_004768</name>
</gene>
<accession>A0ABD3MDM9</accession>
<reference evidence="2 3" key="1">
    <citation type="submission" date="2024-10" db="EMBL/GenBank/DDBJ databases">
        <title>Updated reference genomes for cyclostephanoid diatoms.</title>
        <authorList>
            <person name="Roberts W.R."/>
            <person name="Alverson A.J."/>
        </authorList>
    </citation>
    <scope>NUCLEOTIDE SEQUENCE [LARGE SCALE GENOMIC DNA]</scope>
    <source>
        <strain evidence="2 3">AJA232-27</strain>
    </source>
</reference>
<comment type="caution">
    <text evidence="2">The sequence shown here is derived from an EMBL/GenBank/DDBJ whole genome shotgun (WGS) entry which is preliminary data.</text>
</comment>
<proteinExistence type="predicted"/>
<protein>
    <submittedName>
        <fullName evidence="2">Uncharacterized protein</fullName>
    </submittedName>
</protein>
<evidence type="ECO:0000256" key="1">
    <source>
        <dbReference type="SAM" id="MobiDB-lite"/>
    </source>
</evidence>
<dbReference type="EMBL" id="JALLBG020000138">
    <property type="protein sequence ID" value="KAL3762230.1"/>
    <property type="molecule type" value="Genomic_DNA"/>
</dbReference>
<sequence>MSEFNEPSELNNLNSEISTLKQIQSGVKSAKVSPDEARASIATYVQKAGDKDGFLKPDPGVEVRNIYHTNVKGGGGGGGGGSGGVSGGGGAASAASGGSGGCCVIL</sequence>
<feature type="compositionally biased region" description="Gly residues" evidence="1">
    <location>
        <begin position="72"/>
        <end position="100"/>
    </location>
</feature>
<keyword evidence="3" id="KW-1185">Reference proteome</keyword>
<organism evidence="2 3">
    <name type="scientific">Discostella pseudostelligera</name>
    <dbReference type="NCBI Taxonomy" id="259834"/>
    <lineage>
        <taxon>Eukaryota</taxon>
        <taxon>Sar</taxon>
        <taxon>Stramenopiles</taxon>
        <taxon>Ochrophyta</taxon>
        <taxon>Bacillariophyta</taxon>
        <taxon>Coscinodiscophyceae</taxon>
        <taxon>Thalassiosirophycidae</taxon>
        <taxon>Stephanodiscales</taxon>
        <taxon>Stephanodiscaceae</taxon>
        <taxon>Discostella</taxon>
    </lineage>
</organism>
<evidence type="ECO:0000313" key="3">
    <source>
        <dbReference type="Proteomes" id="UP001530293"/>
    </source>
</evidence>
<feature type="region of interest" description="Disordered" evidence="1">
    <location>
        <begin position="70"/>
        <end position="100"/>
    </location>
</feature>
<dbReference type="AlphaFoldDB" id="A0ABD3MDM9"/>
<evidence type="ECO:0000313" key="2">
    <source>
        <dbReference type="EMBL" id="KAL3762230.1"/>
    </source>
</evidence>
<dbReference type="Proteomes" id="UP001530293">
    <property type="component" value="Unassembled WGS sequence"/>
</dbReference>